<evidence type="ECO:0000313" key="3">
    <source>
        <dbReference type="Proteomes" id="UP000445000"/>
    </source>
</evidence>
<dbReference type="AlphaFoldDB" id="A0A829YBG1"/>
<sequence>MPDPFAGKDSVDACQLGWVIGKHTIARKYGREFMRKTLLLVAASISMLAPVADAATQLVLHGQRTIFALNTYPTMAGVRFTPALPGLEGCSVSDTVHLDWTTQPENRNMYASLLAAIAAGQMIVVGVSGCSSTGAALIYRVDILID</sequence>
<dbReference type="EMBL" id="BLJN01000002">
    <property type="protein sequence ID" value="GFE80637.1"/>
    <property type="molecule type" value="Genomic_DNA"/>
</dbReference>
<keyword evidence="1" id="KW-0812">Transmembrane</keyword>
<organism evidence="2 3">
    <name type="scientific">Steroidobacter agaridevorans</name>
    <dbReference type="NCBI Taxonomy" id="2695856"/>
    <lineage>
        <taxon>Bacteria</taxon>
        <taxon>Pseudomonadati</taxon>
        <taxon>Pseudomonadota</taxon>
        <taxon>Gammaproteobacteria</taxon>
        <taxon>Steroidobacterales</taxon>
        <taxon>Steroidobacteraceae</taxon>
        <taxon>Steroidobacter</taxon>
    </lineage>
</organism>
<gene>
    <name evidence="2" type="ORF">GCM10011487_26370</name>
</gene>
<proteinExistence type="predicted"/>
<keyword evidence="1" id="KW-1133">Transmembrane helix</keyword>
<accession>A0A829YBG1</accession>
<keyword evidence="3" id="KW-1185">Reference proteome</keyword>
<evidence type="ECO:0000256" key="1">
    <source>
        <dbReference type="SAM" id="Phobius"/>
    </source>
</evidence>
<reference evidence="3" key="1">
    <citation type="submission" date="2020-01" db="EMBL/GenBank/DDBJ databases">
        <title>'Steroidobacter agaridevorans' sp. nov., agar-degrading bacteria isolated from rhizosphere soils.</title>
        <authorList>
            <person name="Ikenaga M."/>
            <person name="Kataoka M."/>
            <person name="Murouchi A."/>
            <person name="Katsuragi S."/>
            <person name="Sakai M."/>
        </authorList>
    </citation>
    <scope>NUCLEOTIDE SEQUENCE [LARGE SCALE GENOMIC DNA]</scope>
    <source>
        <strain evidence="3">YU21-B</strain>
    </source>
</reference>
<feature type="transmembrane region" description="Helical" evidence="1">
    <location>
        <begin position="37"/>
        <end position="60"/>
    </location>
</feature>
<dbReference type="RefSeq" id="WP_209005428.1">
    <property type="nucleotide sequence ID" value="NZ_BLJN01000002.1"/>
</dbReference>
<keyword evidence="1" id="KW-0472">Membrane</keyword>
<evidence type="ECO:0000313" key="2">
    <source>
        <dbReference type="EMBL" id="GFE80637.1"/>
    </source>
</evidence>
<name>A0A829YBG1_9GAMM</name>
<dbReference type="Proteomes" id="UP000445000">
    <property type="component" value="Unassembled WGS sequence"/>
</dbReference>
<feature type="transmembrane region" description="Helical" evidence="1">
    <location>
        <begin position="110"/>
        <end position="139"/>
    </location>
</feature>
<protein>
    <submittedName>
        <fullName evidence="2">Uncharacterized protein</fullName>
    </submittedName>
</protein>
<comment type="caution">
    <text evidence="2">The sequence shown here is derived from an EMBL/GenBank/DDBJ whole genome shotgun (WGS) entry which is preliminary data.</text>
</comment>